<proteinExistence type="predicted"/>
<evidence type="ECO:0000313" key="3">
    <source>
        <dbReference type="Proteomes" id="UP000688137"/>
    </source>
</evidence>
<sequence>MLENLTQMILLLSIVHQIILLKFHSQNLIVRNIQRLLEPIFTQSSDQEFSVIPKYGEFQPNRREGTAYYIGKS</sequence>
<dbReference type="AlphaFoldDB" id="A0A8S1QMG6"/>
<name>A0A8S1QMG6_PARPR</name>
<feature type="chain" id="PRO_5035925831" evidence="1">
    <location>
        <begin position="21"/>
        <end position="73"/>
    </location>
</feature>
<gene>
    <name evidence="2" type="ORF">PPRIM_AZ9-3.1.T1810016</name>
</gene>
<evidence type="ECO:0000256" key="1">
    <source>
        <dbReference type="SAM" id="SignalP"/>
    </source>
</evidence>
<keyword evidence="3" id="KW-1185">Reference proteome</keyword>
<dbReference type="EMBL" id="CAJJDM010000190">
    <property type="protein sequence ID" value="CAD8116799.1"/>
    <property type="molecule type" value="Genomic_DNA"/>
</dbReference>
<dbReference type="Proteomes" id="UP000688137">
    <property type="component" value="Unassembled WGS sequence"/>
</dbReference>
<feature type="signal peptide" evidence="1">
    <location>
        <begin position="1"/>
        <end position="20"/>
    </location>
</feature>
<protein>
    <submittedName>
        <fullName evidence="2">Uncharacterized protein</fullName>
    </submittedName>
</protein>
<comment type="caution">
    <text evidence="2">The sequence shown here is derived from an EMBL/GenBank/DDBJ whole genome shotgun (WGS) entry which is preliminary data.</text>
</comment>
<accession>A0A8S1QMG6</accession>
<reference evidence="2" key="1">
    <citation type="submission" date="2021-01" db="EMBL/GenBank/DDBJ databases">
        <authorList>
            <consortium name="Genoscope - CEA"/>
            <person name="William W."/>
        </authorList>
    </citation>
    <scope>NUCLEOTIDE SEQUENCE</scope>
</reference>
<organism evidence="2 3">
    <name type="scientific">Paramecium primaurelia</name>
    <dbReference type="NCBI Taxonomy" id="5886"/>
    <lineage>
        <taxon>Eukaryota</taxon>
        <taxon>Sar</taxon>
        <taxon>Alveolata</taxon>
        <taxon>Ciliophora</taxon>
        <taxon>Intramacronucleata</taxon>
        <taxon>Oligohymenophorea</taxon>
        <taxon>Peniculida</taxon>
        <taxon>Parameciidae</taxon>
        <taxon>Paramecium</taxon>
    </lineage>
</organism>
<evidence type="ECO:0000313" key="2">
    <source>
        <dbReference type="EMBL" id="CAD8116799.1"/>
    </source>
</evidence>
<keyword evidence="1" id="KW-0732">Signal</keyword>